<dbReference type="Pfam" id="PF21419">
    <property type="entry name" value="RoxA-like_Cyt-c"/>
    <property type="match status" value="1"/>
</dbReference>
<feature type="domain" description="Cytochrome c" evidence="5">
    <location>
        <begin position="331"/>
        <end position="424"/>
    </location>
</feature>
<dbReference type="NCBIfam" id="NF040606">
    <property type="entry name" value="CytoC_perox"/>
    <property type="match status" value="1"/>
</dbReference>
<evidence type="ECO:0000256" key="1">
    <source>
        <dbReference type="ARBA" id="ARBA00022617"/>
    </source>
</evidence>
<dbReference type="InterPro" id="IPR047758">
    <property type="entry name" value="CytoC_perox"/>
</dbReference>
<keyword evidence="6" id="KW-0575">Peroxidase</keyword>
<keyword evidence="3 4" id="KW-0408">Iron</keyword>
<dbReference type="Gene3D" id="1.10.760.10">
    <property type="entry name" value="Cytochrome c-like domain"/>
    <property type="match status" value="1"/>
</dbReference>
<dbReference type="InterPro" id="IPR051395">
    <property type="entry name" value="Cytochrome_c_Peroxidase/MauG"/>
</dbReference>
<gene>
    <name evidence="6" type="ORF">V5F32_12055</name>
</gene>
<dbReference type="PANTHER" id="PTHR30600:SF9">
    <property type="entry name" value="BLR7738 PROTEIN"/>
    <property type="match status" value="1"/>
</dbReference>
<reference evidence="6 7" key="1">
    <citation type="submission" date="2024-02" db="EMBL/GenBank/DDBJ databases">
        <title>Expansion and revision of Xanthobacter and proposal of Roseixanthobacter gen. nov.</title>
        <authorList>
            <person name="Soltysiak M.P.M."/>
            <person name="Jalihal A."/>
            <person name="Ory A."/>
            <person name="Chrisophersen C."/>
            <person name="Lee A.D."/>
            <person name="Boulton J."/>
            <person name="Springer M."/>
        </authorList>
    </citation>
    <scope>NUCLEOTIDE SEQUENCE [LARGE SCALE GENOMIC DNA]</scope>
    <source>
        <strain evidence="6 7">23A</strain>
    </source>
</reference>
<evidence type="ECO:0000256" key="3">
    <source>
        <dbReference type="ARBA" id="ARBA00023004"/>
    </source>
</evidence>
<dbReference type="Proteomes" id="UP001604002">
    <property type="component" value="Unassembled WGS sequence"/>
</dbReference>
<keyword evidence="2 4" id="KW-0479">Metal-binding</keyword>
<evidence type="ECO:0000313" key="6">
    <source>
        <dbReference type="EMBL" id="MFG1372899.1"/>
    </source>
</evidence>
<proteinExistence type="predicted"/>
<protein>
    <submittedName>
        <fullName evidence="6">Di-heme-cytochrome C peroxidase</fullName>
    </submittedName>
</protein>
<evidence type="ECO:0000259" key="5">
    <source>
        <dbReference type="PROSITE" id="PS51007"/>
    </source>
</evidence>
<evidence type="ECO:0000256" key="2">
    <source>
        <dbReference type="ARBA" id="ARBA00022723"/>
    </source>
</evidence>
<keyword evidence="7" id="KW-1185">Reference proteome</keyword>
<keyword evidence="1 4" id="KW-0349">Heme</keyword>
<sequence length="580" mass="62188">MLGRKGLIVLAGVAGFLGLAAATDAIMSRRQAVEQAGPPKVLDQGWSDSLREQFYYTSQGSQLLPYVFLRALEQPLSDKPFLDPAHIAEMGFLPADGPSQLNPDSLPIGFVKDPRPGGGTMGPSVGMTCAACHTSDIEANGVRIRIDGGAALADYQLFMKRLSRALDNTLADPAKYQRFAARLVAADPKQIRPALEATAAEIRRLEAASWTPVPYGRGRLDAFGHILNAVAADALGEPANFRMPDAPVSYPFLWTTPAQRYVQWNGVAGNPLGRNLGEVLGVFGHTSFANGNPAAFASTALPDNLVALEAWVADLKPPPWPEKELGKVDAGKAKRGAELFKAHCSGCHGGPEYRLTPAADNEGGRQWLAVSMVDIAKVKTDPKMLTNFTGRFAKPGVLGPLVANAPHLSDGQVPAGAVLLAAVSVITENNLRAQGITGDARKQWYGWRFAPGSTTPQSGWLTPASYKAGPLAGVWATGPFLHNGSVPTVYDLLSPEDERPARFYVGSRQLDTQKLGFVSSPDSLPEKEREGLFLFDTNLAGNSNRGHSFPDPSVAKLSPDDRYAIIEYLKILEGPDVRRH</sequence>
<dbReference type="InterPro" id="IPR036909">
    <property type="entry name" value="Cyt_c-like_dom_sf"/>
</dbReference>
<dbReference type="GO" id="GO:0004601">
    <property type="term" value="F:peroxidase activity"/>
    <property type="evidence" value="ECO:0007669"/>
    <property type="project" value="UniProtKB-KW"/>
</dbReference>
<dbReference type="SUPFAM" id="SSF46626">
    <property type="entry name" value="Cytochrome c"/>
    <property type="match status" value="1"/>
</dbReference>
<dbReference type="RefSeq" id="WP_393992740.1">
    <property type="nucleotide sequence ID" value="NZ_JBAFVH010000006.1"/>
</dbReference>
<name>A0ABW6ZVY2_9HYPH</name>
<evidence type="ECO:0000256" key="4">
    <source>
        <dbReference type="PROSITE-ProRule" id="PRU00433"/>
    </source>
</evidence>
<keyword evidence="6" id="KW-0560">Oxidoreductase</keyword>
<dbReference type="PANTHER" id="PTHR30600">
    <property type="entry name" value="CYTOCHROME C PEROXIDASE-RELATED"/>
    <property type="match status" value="1"/>
</dbReference>
<accession>A0ABW6ZVY2</accession>
<comment type="caution">
    <text evidence="6">The sequence shown here is derived from an EMBL/GenBank/DDBJ whole genome shotgun (WGS) entry which is preliminary data.</text>
</comment>
<evidence type="ECO:0000313" key="7">
    <source>
        <dbReference type="Proteomes" id="UP001604002"/>
    </source>
</evidence>
<dbReference type="InterPro" id="IPR009056">
    <property type="entry name" value="Cyt_c-like_dom"/>
</dbReference>
<dbReference type="EMBL" id="JBAFVH010000006">
    <property type="protein sequence ID" value="MFG1372899.1"/>
    <property type="molecule type" value="Genomic_DNA"/>
</dbReference>
<dbReference type="PROSITE" id="PS51007">
    <property type="entry name" value="CYTC"/>
    <property type="match status" value="1"/>
</dbReference>
<organism evidence="6 7">
    <name type="scientific">Xanthobacter oligotrophicus</name>
    <dbReference type="NCBI Taxonomy" id="2607286"/>
    <lineage>
        <taxon>Bacteria</taxon>
        <taxon>Pseudomonadati</taxon>
        <taxon>Pseudomonadota</taxon>
        <taxon>Alphaproteobacteria</taxon>
        <taxon>Hyphomicrobiales</taxon>
        <taxon>Xanthobacteraceae</taxon>
        <taxon>Xanthobacter</taxon>
    </lineage>
</organism>